<dbReference type="Ensembl" id="ENSPPYT00000040964.1">
    <property type="protein sequence ID" value="ENSPPYP00000036083.1"/>
    <property type="gene ID" value="ENSPPYG00000034672.1"/>
</dbReference>
<dbReference type="PROSITE" id="PS00028">
    <property type="entry name" value="ZINC_FINGER_C2H2_1"/>
    <property type="match status" value="1"/>
</dbReference>
<dbReference type="Proteomes" id="UP000001595">
    <property type="component" value="Chromosome 7"/>
</dbReference>
<evidence type="ECO:0000313" key="7">
    <source>
        <dbReference type="Ensembl" id="ENSPPYP00000036083.1"/>
    </source>
</evidence>
<evidence type="ECO:0000256" key="5">
    <source>
        <dbReference type="SAM" id="MobiDB-lite"/>
    </source>
</evidence>
<feature type="domain" description="C2H2-type" evidence="6">
    <location>
        <begin position="156"/>
        <end position="179"/>
    </location>
</feature>
<keyword evidence="1" id="KW-0479">Metal-binding</keyword>
<accession>A0A8I5YSI6</accession>
<reference evidence="7 8" key="1">
    <citation type="submission" date="2008-02" db="EMBL/GenBank/DDBJ databases">
        <title>A 6x draft sequence assembly of the Pongo pygmaeus abelii genome.</title>
        <authorList>
            <person name="Wilson R.K."/>
            <person name="Mardis E."/>
        </authorList>
    </citation>
    <scope>NUCLEOTIDE SEQUENCE [LARGE SCALE GENOMIC DNA]</scope>
</reference>
<dbReference type="InterPro" id="IPR051580">
    <property type="entry name" value="ZnF-Chromatin_assoc"/>
</dbReference>
<dbReference type="InterPro" id="IPR013087">
    <property type="entry name" value="Znf_C2H2_type"/>
</dbReference>
<dbReference type="AlphaFoldDB" id="A0A8I5YSI6"/>
<evidence type="ECO:0000313" key="8">
    <source>
        <dbReference type="Proteomes" id="UP000001595"/>
    </source>
</evidence>
<feature type="region of interest" description="Disordered" evidence="5">
    <location>
        <begin position="49"/>
        <end position="119"/>
    </location>
</feature>
<reference evidence="7" key="3">
    <citation type="submission" date="2025-09" db="UniProtKB">
        <authorList>
            <consortium name="Ensembl"/>
        </authorList>
    </citation>
    <scope>IDENTIFICATION</scope>
</reference>
<dbReference type="GO" id="GO:0008270">
    <property type="term" value="F:zinc ion binding"/>
    <property type="evidence" value="ECO:0007669"/>
    <property type="project" value="UniProtKB-KW"/>
</dbReference>
<evidence type="ECO:0000259" key="6">
    <source>
        <dbReference type="PROSITE" id="PS00028"/>
    </source>
</evidence>
<keyword evidence="2" id="KW-0677">Repeat</keyword>
<keyword evidence="8" id="KW-1185">Reference proteome</keyword>
<feature type="compositionally biased region" description="Polar residues" evidence="5">
    <location>
        <begin position="64"/>
        <end position="81"/>
    </location>
</feature>
<name>A0A8I5YSI6_PONAB</name>
<reference evidence="7" key="2">
    <citation type="submission" date="2025-08" db="UniProtKB">
        <authorList>
            <consortium name="Ensembl"/>
        </authorList>
    </citation>
    <scope>IDENTIFICATION</scope>
</reference>
<dbReference type="PANTHER" id="PTHR23057:SF0">
    <property type="entry name" value="JUXTAPOSED WITH ANOTHER ZINC FINGER PROTEIN 1"/>
    <property type="match status" value="1"/>
</dbReference>
<proteinExistence type="predicted"/>
<dbReference type="OMA" id="DHIESWL"/>
<protein>
    <recommendedName>
        <fullName evidence="6">C2H2-type domain-containing protein</fullName>
    </recommendedName>
</protein>
<keyword evidence="4" id="KW-0862">Zinc</keyword>
<sequence length="180" mass="20597">CGLHYPLLFSLVEQTHNKENDVGPAVLERQELQRATFIALEIVNRVMRGEGRRKEDSLKKNISDKTSMSLGSSIRKGNTTQEPRHSKESLTPPQTPPIPQSLSLTSKPTESTYSESELKKDKSDHIESWLIKSALESVIYLSTMARNGKDRKPFDCPVFICKKLYHLCNYLKYHAKNKHR</sequence>
<keyword evidence="3" id="KW-0863">Zinc-finger</keyword>
<feature type="compositionally biased region" description="Basic and acidic residues" evidence="5">
    <location>
        <begin position="49"/>
        <end position="63"/>
    </location>
</feature>
<organism evidence="7 8">
    <name type="scientific">Pongo abelii</name>
    <name type="common">Sumatran orangutan</name>
    <name type="synonym">Pongo pygmaeus abelii</name>
    <dbReference type="NCBI Taxonomy" id="9601"/>
    <lineage>
        <taxon>Eukaryota</taxon>
        <taxon>Metazoa</taxon>
        <taxon>Chordata</taxon>
        <taxon>Craniata</taxon>
        <taxon>Vertebrata</taxon>
        <taxon>Euteleostomi</taxon>
        <taxon>Mammalia</taxon>
        <taxon>Eutheria</taxon>
        <taxon>Euarchontoglires</taxon>
        <taxon>Primates</taxon>
        <taxon>Haplorrhini</taxon>
        <taxon>Catarrhini</taxon>
        <taxon>Hominidae</taxon>
        <taxon>Pongo</taxon>
    </lineage>
</organism>
<evidence type="ECO:0000256" key="2">
    <source>
        <dbReference type="ARBA" id="ARBA00022737"/>
    </source>
</evidence>
<feature type="compositionally biased region" description="Polar residues" evidence="5">
    <location>
        <begin position="100"/>
        <end position="115"/>
    </location>
</feature>
<evidence type="ECO:0000256" key="1">
    <source>
        <dbReference type="ARBA" id="ARBA00022723"/>
    </source>
</evidence>
<evidence type="ECO:0000256" key="4">
    <source>
        <dbReference type="ARBA" id="ARBA00022833"/>
    </source>
</evidence>
<dbReference type="PANTHER" id="PTHR23057">
    <property type="entry name" value="JUXTAPOSED WITH ANOTHER ZINC FINGER PROTEIN 1"/>
    <property type="match status" value="1"/>
</dbReference>
<evidence type="ECO:0000256" key="3">
    <source>
        <dbReference type="ARBA" id="ARBA00022771"/>
    </source>
</evidence>
<dbReference type="GeneTree" id="ENSGT00390000003635"/>
<dbReference type="GO" id="GO:0005634">
    <property type="term" value="C:nucleus"/>
    <property type="evidence" value="ECO:0007669"/>
    <property type="project" value="TreeGrafter"/>
</dbReference>